<dbReference type="Pfam" id="PF08911">
    <property type="entry name" value="NUP50"/>
    <property type="match status" value="1"/>
</dbReference>
<dbReference type="PANTHER" id="PTHR38697:SF1">
    <property type="entry name" value="NUCLEAR PORE COMPLEX PROTEIN SIMILAR TO S. CEREVISIAE NUP2 (EUROFUNG)"/>
    <property type="match status" value="1"/>
</dbReference>
<feature type="compositionally biased region" description="Low complexity" evidence="8">
    <location>
        <begin position="214"/>
        <end position="235"/>
    </location>
</feature>
<feature type="compositionally biased region" description="Low complexity" evidence="8">
    <location>
        <begin position="411"/>
        <end position="422"/>
    </location>
</feature>
<keyword evidence="5" id="KW-0811">Translocation</keyword>
<dbReference type="EMBL" id="JBBXMP010000016">
    <property type="protein sequence ID" value="KAL0068765.1"/>
    <property type="molecule type" value="Genomic_DNA"/>
</dbReference>
<comment type="subcellular location">
    <subcellularLocation>
        <location evidence="1">Nucleus</location>
        <location evidence="1">Nuclear pore complex</location>
    </subcellularLocation>
</comment>
<dbReference type="InterPro" id="IPR000156">
    <property type="entry name" value="Ran_bind_dom"/>
</dbReference>
<feature type="region of interest" description="Disordered" evidence="8">
    <location>
        <begin position="207"/>
        <end position="313"/>
    </location>
</feature>
<keyword evidence="4" id="KW-0653">Protein transport</keyword>
<feature type="compositionally biased region" description="Polar residues" evidence="8">
    <location>
        <begin position="126"/>
        <end position="152"/>
    </location>
</feature>
<evidence type="ECO:0000313" key="11">
    <source>
        <dbReference type="Proteomes" id="UP001437256"/>
    </source>
</evidence>
<evidence type="ECO:0000256" key="6">
    <source>
        <dbReference type="ARBA" id="ARBA00023132"/>
    </source>
</evidence>
<keyword evidence="2" id="KW-0813">Transport</keyword>
<feature type="compositionally biased region" description="Low complexity" evidence="8">
    <location>
        <begin position="266"/>
        <end position="313"/>
    </location>
</feature>
<dbReference type="PANTHER" id="PTHR38697">
    <property type="entry name" value="NUCLEAR PORE COMPLEX PROTEIN SIMILAR TO S. CEREVISIAE NUP2 (EUROFUNG)"/>
    <property type="match status" value="1"/>
</dbReference>
<evidence type="ECO:0000259" key="9">
    <source>
        <dbReference type="PROSITE" id="PS50196"/>
    </source>
</evidence>
<keyword evidence="6" id="KW-0906">Nuclear pore complex</keyword>
<dbReference type="InterPro" id="IPR053074">
    <property type="entry name" value="NPC_Nucleoporin"/>
</dbReference>
<dbReference type="InterPro" id="IPR011993">
    <property type="entry name" value="PH-like_dom_sf"/>
</dbReference>
<feature type="compositionally biased region" description="Gly residues" evidence="8">
    <location>
        <begin position="391"/>
        <end position="410"/>
    </location>
</feature>
<evidence type="ECO:0000256" key="1">
    <source>
        <dbReference type="ARBA" id="ARBA00004567"/>
    </source>
</evidence>
<feature type="compositionally biased region" description="Basic and acidic residues" evidence="8">
    <location>
        <begin position="1"/>
        <end position="14"/>
    </location>
</feature>
<evidence type="ECO:0000256" key="7">
    <source>
        <dbReference type="ARBA" id="ARBA00023242"/>
    </source>
</evidence>
<dbReference type="Proteomes" id="UP001437256">
    <property type="component" value="Unassembled WGS sequence"/>
</dbReference>
<evidence type="ECO:0000313" key="10">
    <source>
        <dbReference type="EMBL" id="KAL0068765.1"/>
    </source>
</evidence>
<keyword evidence="11" id="KW-1185">Reference proteome</keyword>
<feature type="region of interest" description="Disordered" evidence="8">
    <location>
        <begin position="332"/>
        <end position="533"/>
    </location>
</feature>
<evidence type="ECO:0000256" key="2">
    <source>
        <dbReference type="ARBA" id="ARBA00022448"/>
    </source>
</evidence>
<feature type="compositionally biased region" description="Low complexity" evidence="8">
    <location>
        <begin position="76"/>
        <end position="119"/>
    </location>
</feature>
<feature type="region of interest" description="Disordered" evidence="8">
    <location>
        <begin position="1"/>
        <end position="156"/>
    </location>
</feature>
<dbReference type="Gene3D" id="2.30.29.30">
    <property type="entry name" value="Pleckstrin-homology domain (PH domain)/Phosphotyrosine-binding domain (PTB)"/>
    <property type="match status" value="1"/>
</dbReference>
<evidence type="ECO:0000256" key="4">
    <source>
        <dbReference type="ARBA" id="ARBA00022927"/>
    </source>
</evidence>
<protein>
    <recommendedName>
        <fullName evidence="9">RanBD1 domain-containing protein</fullName>
    </recommendedName>
</protein>
<dbReference type="SUPFAM" id="SSF50729">
    <property type="entry name" value="PH domain-like"/>
    <property type="match status" value="1"/>
</dbReference>
<dbReference type="InterPro" id="IPR015007">
    <property type="entry name" value="NUP2/50/61"/>
</dbReference>
<organism evidence="10 11">
    <name type="scientific">Marasmius tenuissimus</name>
    <dbReference type="NCBI Taxonomy" id="585030"/>
    <lineage>
        <taxon>Eukaryota</taxon>
        <taxon>Fungi</taxon>
        <taxon>Dikarya</taxon>
        <taxon>Basidiomycota</taxon>
        <taxon>Agaricomycotina</taxon>
        <taxon>Agaricomycetes</taxon>
        <taxon>Agaricomycetidae</taxon>
        <taxon>Agaricales</taxon>
        <taxon>Marasmiineae</taxon>
        <taxon>Marasmiaceae</taxon>
        <taxon>Marasmius</taxon>
    </lineage>
</organism>
<dbReference type="CDD" id="cd13170">
    <property type="entry name" value="RanBD_NUP50"/>
    <property type="match status" value="1"/>
</dbReference>
<evidence type="ECO:0000256" key="5">
    <source>
        <dbReference type="ARBA" id="ARBA00023010"/>
    </source>
</evidence>
<reference evidence="10 11" key="1">
    <citation type="submission" date="2024-05" db="EMBL/GenBank/DDBJ databases">
        <title>A draft genome resource for the thread blight pathogen Marasmius tenuissimus strain MS-2.</title>
        <authorList>
            <person name="Yulfo-Soto G.E."/>
            <person name="Baruah I.K."/>
            <person name="Amoako-Attah I."/>
            <person name="Bukari Y."/>
            <person name="Meinhardt L.W."/>
            <person name="Bailey B.A."/>
            <person name="Cohen S.P."/>
        </authorList>
    </citation>
    <scope>NUCLEOTIDE SEQUENCE [LARGE SCALE GENOMIC DNA]</scope>
    <source>
        <strain evidence="10 11">MS-2</strain>
    </source>
</reference>
<dbReference type="SMART" id="SM00160">
    <property type="entry name" value="RanBD"/>
    <property type="match status" value="1"/>
</dbReference>
<gene>
    <name evidence="10" type="ORF">AAF712_004094</name>
</gene>
<sequence>MKRVAEKQITKDGGSDDDDELEETRGFQKANESALAGRKIAGLPKRGLKKVNSASAEESESASKPPGLSFGGFQGFGSNTSSSFTFNSPSSTAPPVTTSIFGSSTASPTASSTAKAFSSIIGDSAVNGNSKPIQKTTPLTSQPTIPDVSSSKSVEDDGATEYYRSLRGLNVSFVSTITKAVEGDQFVDVTGYLEQYKSLRNDIKRNYDQKKSKSSSTTSISSTTTIPTSSFSTRSQTAMPTPPASFSGFDNKPLASTSSGLGGGFTPTLGSAPSSSSPFSFPSRAPSTSTTSPAPLPFAVTSSTTSSSTTTTAPTTLFKSSAATTTANLFGTSSSTPSTSTSNPFGAPAAGGFSFGASSPDKDKSASSSTPSTPPPAGKSTFSGFGTKTSPGGGSIGNPVGFGFGAGAPGSGTSPFGFGNSSIPTSSPFSLGATAGPTPLAFGPKPGAGGSFSFGKAPATPPASQETEGGDTGEGSGAGVASGSQGTTESQESQGGEDGVAMGMFGSNPHDGNGEGEENEDTVHSVKSKVYKMKKEDGKSSWADLGTGLLKLKKHKTGEQRRLLLRNSSNGKININFNLYPGLAPSQSQKTLSFVGHEGGNAQAYMIRVKTEEQARELKEVLDREIAFVKSKSTD</sequence>
<dbReference type="Pfam" id="PF00638">
    <property type="entry name" value="Ran_BP1"/>
    <property type="match status" value="1"/>
</dbReference>
<evidence type="ECO:0000256" key="8">
    <source>
        <dbReference type="SAM" id="MobiDB-lite"/>
    </source>
</evidence>
<feature type="compositionally biased region" description="Low complexity" evidence="8">
    <location>
        <begin position="332"/>
        <end position="359"/>
    </location>
</feature>
<dbReference type="PROSITE" id="PS50196">
    <property type="entry name" value="RANBD1"/>
    <property type="match status" value="1"/>
</dbReference>
<feature type="compositionally biased region" description="Gly residues" evidence="8">
    <location>
        <begin position="470"/>
        <end position="480"/>
    </location>
</feature>
<feature type="domain" description="RanBD1" evidence="9">
    <location>
        <begin position="516"/>
        <end position="631"/>
    </location>
</feature>
<proteinExistence type="predicted"/>
<evidence type="ECO:0000256" key="3">
    <source>
        <dbReference type="ARBA" id="ARBA00022816"/>
    </source>
</evidence>
<keyword evidence="3" id="KW-0509">mRNA transport</keyword>
<accession>A0ABR3A5H6</accession>
<name>A0ABR3A5H6_9AGAR</name>
<keyword evidence="7" id="KW-0539">Nucleus</keyword>
<comment type="caution">
    <text evidence="10">The sequence shown here is derived from an EMBL/GenBank/DDBJ whole genome shotgun (WGS) entry which is preliminary data.</text>
</comment>